<dbReference type="EC" id="1.1.1.42"/>
<organism>
    <name type="scientific">Vibrio parahaemolyticus</name>
    <dbReference type="NCBI Taxonomy" id="670"/>
    <lineage>
        <taxon>Bacteria</taxon>
        <taxon>Pseudomonadati</taxon>
        <taxon>Pseudomonadota</taxon>
        <taxon>Gammaproteobacteria</taxon>
        <taxon>Vibrionales</taxon>
        <taxon>Vibrionaceae</taxon>
        <taxon>Vibrio</taxon>
    </lineage>
</organism>
<name>Q9R5C7_VIBPH</name>
<dbReference type="InterPro" id="IPR004436">
    <property type="entry name" value="Isocitrate_DH_NADP_mono"/>
</dbReference>
<dbReference type="GO" id="GO:0006099">
    <property type="term" value="P:tricarboxylic acid cycle"/>
    <property type="evidence" value="ECO:0007669"/>
    <property type="project" value="InterPro"/>
</dbReference>
<keyword id="KW-0903">Direct protein sequencing</keyword>
<protein>
    <submittedName>
        <fullName>Monomeric NADP(+)-dependent isocitrate dehydrogenase</fullName>
        <ecNumber>1.1.1.42</ecNumber>
    </submittedName>
</protein>
<reference key="1">
    <citation type="journal article" date="1992" name="J. Biochem.">
        <title>Purification and characterization of monomeric isocitrate dehydrogenase with NADP(+)-specificity from Vibrio parahaemolyticus Y-4.</title>
        <authorList>
            <person name="Fukunaga N."/>
            <person name="Imagawa S."/>
            <person name="Sahara T."/>
            <person name="Ishii A."/>
            <person name="Suzuki M."/>
        </authorList>
    </citation>
    <scope>PROTEIN SEQUENCE</scope>
</reference>
<dbReference type="SUPFAM" id="SSF53659">
    <property type="entry name" value="Isocitrate/Isopropylmalate dehydrogenase-like"/>
    <property type="match status" value="1"/>
</dbReference>
<dbReference type="GO" id="GO:0004450">
    <property type="term" value="F:isocitrate dehydrogenase (NADP+) activity"/>
    <property type="evidence" value="ECO:0007669"/>
    <property type="project" value="UniProtKB-EC"/>
</dbReference>
<proteinExistence type="evidence at protein level"/>
<dbReference type="AlphaFoldDB" id="Q9R5C7"/>
<accession>Q9R5C7</accession>
<sequence>STEKPTIIYTITDEAPALATYSNLPIIR</sequence>
<dbReference type="Pfam" id="PF03971">
    <property type="entry name" value="IDH"/>
    <property type="match status" value="1"/>
</dbReference>